<evidence type="ECO:0000313" key="1">
    <source>
        <dbReference type="EMBL" id="BBS32421.1"/>
    </source>
</evidence>
<dbReference type="SUPFAM" id="SSF52833">
    <property type="entry name" value="Thioredoxin-like"/>
    <property type="match status" value="1"/>
</dbReference>
<dbReference type="InterPro" id="IPR036249">
    <property type="entry name" value="Thioredoxin-like_sf"/>
</dbReference>
<reference evidence="1 2" key="1">
    <citation type="submission" date="2019-12" db="EMBL/GenBank/DDBJ databases">
        <title>complete genome sequences of Enterobacter cloacae str. WP5-S18-CRE-02 isolated from wastewater treatment plant effluent.</title>
        <authorList>
            <person name="Sekizuka T."/>
            <person name="Itokawa K."/>
            <person name="Yatsu K."/>
            <person name="Inamine Y."/>
            <person name="Kuroda M."/>
        </authorList>
    </citation>
    <scope>NUCLEOTIDE SEQUENCE [LARGE SCALE GENOMIC DNA]</scope>
    <source>
        <strain evidence="1 2">WP5-S18-CRE-02</strain>
    </source>
</reference>
<organism evidence="1 2">
    <name type="scientific">Enterobacter cloacae</name>
    <dbReference type="NCBI Taxonomy" id="550"/>
    <lineage>
        <taxon>Bacteria</taxon>
        <taxon>Pseudomonadati</taxon>
        <taxon>Pseudomonadota</taxon>
        <taxon>Gammaproteobacteria</taxon>
        <taxon>Enterobacterales</taxon>
        <taxon>Enterobacteriaceae</taxon>
        <taxon>Enterobacter</taxon>
        <taxon>Enterobacter cloacae complex</taxon>
    </lineage>
</organism>
<accession>A0A6S5JLM5</accession>
<proteinExistence type="predicted"/>
<dbReference type="EMBL" id="AP022126">
    <property type="protein sequence ID" value="BBS32421.1"/>
    <property type="molecule type" value="Genomic_DNA"/>
</dbReference>
<dbReference type="CDD" id="cd03025">
    <property type="entry name" value="DsbA_FrnE_like"/>
    <property type="match status" value="1"/>
</dbReference>
<name>A0A6S5JLM5_ENTCL</name>
<dbReference type="AlphaFoldDB" id="A0A6S5JLM5"/>
<dbReference type="Gene3D" id="3.40.30.10">
    <property type="entry name" value="Glutaredoxin"/>
    <property type="match status" value="1"/>
</dbReference>
<evidence type="ECO:0000313" key="2">
    <source>
        <dbReference type="Proteomes" id="UP000515488"/>
    </source>
</evidence>
<gene>
    <name evidence="1" type="ORF">WP5S18C02_26270</name>
</gene>
<dbReference type="Proteomes" id="UP000515488">
    <property type="component" value="Chromosome"/>
</dbReference>
<protein>
    <submittedName>
        <fullName evidence="1">DsbA family protein</fullName>
    </submittedName>
</protein>
<sequence>MIPRGYHMRIDNLQYFFDPLCGWCYASSPALNYLAQHYIEKLTLMPSGLFCDEGARHITAQWAEYAWTNDRRIASLTGQPFSESYHQLLNSGARFDSTFMNRALTAFHEISPAAEAGLLRALQHARYVLGRDTAQSDVVEEIGIAWARENNVDLNPNDFAGRLDADNALRSLTDDRIADVKRLMNQKGFRGVPLLLVTVDSTEHIISGHDLYGGAKSIGEALAKLA</sequence>